<dbReference type="Proteomes" id="UP000707356">
    <property type="component" value="Unassembled WGS sequence"/>
</dbReference>
<evidence type="ECO:0000313" key="1">
    <source>
        <dbReference type="EMBL" id="MBW4468574.1"/>
    </source>
</evidence>
<evidence type="ECO:0000313" key="2">
    <source>
        <dbReference type="Proteomes" id="UP000707356"/>
    </source>
</evidence>
<reference evidence="1" key="2">
    <citation type="journal article" date="2022" name="Microbiol. Resour. Announc.">
        <title>Metagenome Sequencing to Explore Phylogenomics of Terrestrial Cyanobacteria.</title>
        <authorList>
            <person name="Ward R.D."/>
            <person name="Stajich J.E."/>
            <person name="Johansen J.R."/>
            <person name="Huntemann M."/>
            <person name="Clum A."/>
            <person name="Foster B."/>
            <person name="Foster B."/>
            <person name="Roux S."/>
            <person name="Palaniappan K."/>
            <person name="Varghese N."/>
            <person name="Mukherjee S."/>
            <person name="Reddy T.B.K."/>
            <person name="Daum C."/>
            <person name="Copeland A."/>
            <person name="Chen I.A."/>
            <person name="Ivanova N.N."/>
            <person name="Kyrpides N.C."/>
            <person name="Shapiro N."/>
            <person name="Eloe-Fadrosh E.A."/>
            <person name="Pietrasiak N."/>
        </authorList>
    </citation>
    <scope>NUCLEOTIDE SEQUENCE</scope>
    <source>
        <strain evidence="1">GSE-TBD4-15B</strain>
    </source>
</reference>
<accession>A0A951PFB3</accession>
<protein>
    <submittedName>
        <fullName evidence="1">Uncharacterized protein</fullName>
    </submittedName>
</protein>
<reference evidence="1" key="1">
    <citation type="submission" date="2021-05" db="EMBL/GenBank/DDBJ databases">
        <authorList>
            <person name="Pietrasiak N."/>
            <person name="Ward R."/>
            <person name="Stajich J.E."/>
            <person name="Kurbessoian T."/>
        </authorList>
    </citation>
    <scope>NUCLEOTIDE SEQUENCE</scope>
    <source>
        <strain evidence="1">GSE-TBD4-15B</strain>
    </source>
</reference>
<name>A0A951PFB3_9CYAN</name>
<dbReference type="AlphaFoldDB" id="A0A951PFB3"/>
<proteinExistence type="predicted"/>
<organism evidence="1 2">
    <name type="scientific">Pegethrix bostrychoides GSE-TBD4-15B</name>
    <dbReference type="NCBI Taxonomy" id="2839662"/>
    <lineage>
        <taxon>Bacteria</taxon>
        <taxon>Bacillati</taxon>
        <taxon>Cyanobacteriota</taxon>
        <taxon>Cyanophyceae</taxon>
        <taxon>Oculatellales</taxon>
        <taxon>Oculatellaceae</taxon>
        <taxon>Pegethrix</taxon>
    </lineage>
</organism>
<dbReference type="EMBL" id="JAHHHV010000091">
    <property type="protein sequence ID" value="MBW4468574.1"/>
    <property type="molecule type" value="Genomic_DNA"/>
</dbReference>
<gene>
    <name evidence="1" type="ORF">KME07_24380</name>
</gene>
<comment type="caution">
    <text evidence="1">The sequence shown here is derived from an EMBL/GenBank/DDBJ whole genome shotgun (WGS) entry which is preliminary data.</text>
</comment>
<sequence length="98" mass="10646">MNAFNGSSNGAASPAWLKQSVQQFLQGVNWDNQPLEIQNLRRAAARPNQQLSLLLPVNQFFSAFSWDSAAQPMAAPSLPDADASTDAFTLDDFSGLFN</sequence>